<dbReference type="Pfam" id="PF08245">
    <property type="entry name" value="Mur_ligase_M"/>
    <property type="match status" value="1"/>
</dbReference>
<dbReference type="Pfam" id="PF02875">
    <property type="entry name" value="Mur_ligase_C"/>
    <property type="match status" value="1"/>
</dbReference>
<proteinExistence type="predicted"/>
<feature type="domain" description="Mur ligase C-terminal" evidence="1">
    <location>
        <begin position="430"/>
        <end position="559"/>
    </location>
</feature>
<evidence type="ECO:0000259" key="1">
    <source>
        <dbReference type="Pfam" id="PF02875"/>
    </source>
</evidence>
<feature type="domain" description="Mur ligase central" evidence="2">
    <location>
        <begin position="191"/>
        <end position="403"/>
    </location>
</feature>
<evidence type="ECO:0000313" key="4">
    <source>
        <dbReference type="Proteomes" id="UP001364472"/>
    </source>
</evidence>
<dbReference type="RefSeq" id="WP_337335298.1">
    <property type="nucleotide sequence ID" value="NZ_JBBDHC010000009.1"/>
</dbReference>
<dbReference type="InterPro" id="IPR013221">
    <property type="entry name" value="Mur_ligase_cen"/>
</dbReference>
<accession>A0AAW9R5Y4</accession>
<dbReference type="EMBL" id="JBBDHC010000009">
    <property type="protein sequence ID" value="MEJ1249581.1"/>
    <property type="molecule type" value="Genomic_DNA"/>
</dbReference>
<keyword evidence="3" id="KW-0436">Ligase</keyword>
<dbReference type="GO" id="GO:0005524">
    <property type="term" value="F:ATP binding"/>
    <property type="evidence" value="ECO:0007669"/>
    <property type="project" value="InterPro"/>
</dbReference>
<dbReference type="InterPro" id="IPR036565">
    <property type="entry name" value="Mur-like_cat_sf"/>
</dbReference>
<keyword evidence="4" id="KW-1185">Reference proteome</keyword>
<dbReference type="SUPFAM" id="SSF53244">
    <property type="entry name" value="MurD-like peptide ligases, peptide-binding domain"/>
    <property type="match status" value="1"/>
</dbReference>
<dbReference type="Proteomes" id="UP001364472">
    <property type="component" value="Unassembled WGS sequence"/>
</dbReference>
<dbReference type="GO" id="GO:0016881">
    <property type="term" value="F:acid-amino acid ligase activity"/>
    <property type="evidence" value="ECO:0007669"/>
    <property type="project" value="InterPro"/>
</dbReference>
<protein>
    <submittedName>
        <fullName evidence="3">Mur ligase family protein</fullName>
    </submittedName>
</protein>
<dbReference type="PANTHER" id="PTHR23135">
    <property type="entry name" value="MUR LIGASE FAMILY MEMBER"/>
    <property type="match status" value="1"/>
</dbReference>
<dbReference type="InterPro" id="IPR004101">
    <property type="entry name" value="Mur_ligase_C"/>
</dbReference>
<dbReference type="Gene3D" id="3.90.190.20">
    <property type="entry name" value="Mur ligase, C-terminal domain"/>
    <property type="match status" value="1"/>
</dbReference>
<dbReference type="SUPFAM" id="SSF53623">
    <property type="entry name" value="MurD-like peptide ligases, catalytic domain"/>
    <property type="match status" value="1"/>
</dbReference>
<organism evidence="3 4">
    <name type="scientific">Denitratimonas tolerans</name>
    <dbReference type="NCBI Taxonomy" id="1338420"/>
    <lineage>
        <taxon>Bacteria</taxon>
        <taxon>Pseudomonadati</taxon>
        <taxon>Pseudomonadota</taxon>
        <taxon>Gammaproteobacteria</taxon>
        <taxon>Lysobacterales</taxon>
        <taxon>Lysobacteraceae</taxon>
        <taxon>Denitratimonas</taxon>
    </lineage>
</organism>
<gene>
    <name evidence="3" type="ORF">WB794_07840</name>
</gene>
<dbReference type="AlphaFoldDB" id="A0AAW9R5Y4"/>
<dbReference type="Gene3D" id="3.40.1190.10">
    <property type="entry name" value="Mur-like, catalytic domain"/>
    <property type="match status" value="1"/>
</dbReference>
<evidence type="ECO:0000259" key="2">
    <source>
        <dbReference type="Pfam" id="PF08245"/>
    </source>
</evidence>
<reference evidence="3 4" key="1">
    <citation type="journal article" date="2016" name="Antonie Van Leeuwenhoek">
        <title>Denitratimonas tolerans gen. nov., sp. nov., a denitrifying bacterium isolated from a bioreactor for tannery wastewater treatment.</title>
        <authorList>
            <person name="Han S.I."/>
            <person name="Kim J.O."/>
            <person name="Lee Y.R."/>
            <person name="Ekpeghere K.I."/>
            <person name="Koh S.C."/>
            <person name="Whang K.S."/>
        </authorList>
    </citation>
    <scope>NUCLEOTIDE SEQUENCE [LARGE SCALE GENOMIC DNA]</scope>
    <source>
        <strain evidence="3 4">KACC 17565</strain>
    </source>
</reference>
<sequence>MTEVQAPPLPFDGSRRLTGPNRHFAEPGVVLEPASGVAVDEARLARWAANVRSMRDALGWPDAPLAAEPHAGGVNLAFVAPVDRLLCATEVNEWAWGEACGESVGEAPGHPASRDREQATHTLAALARAQQNPVLTTLLAEAQRRGVPALLDDEILTLGSGAGGQDFPLTALPAPESIDWAARHAVPTALVTGSNGKTTTVRLIAALLRASGRRAGWSCTDGLFVEGEKLESGDYSGPVGARTVLRRRGIDAAVLETARGGILRRGLATERADVAVVTNVSADHFGEYGIHSLEDLIRAKLTLARAIDARGLLVLNADDVRLREAGLTLAAPVGWFSLDENAAFLRERAPTRPACLAREGHLWLHPQGITAAGIDLGDIAAMPLSVGGAARYNIANLAAAALAGFALGIDIDTIRATLASFGADNADNRGRLERWEWRGVRVWLDYAHNPEGLAGLLDLAQTQRRGARLGISLGHAGNRLDEALRAVARTVARYHPDRVVLKDVDGYLRGRMAGEVAQVIGDALQAEGVASAAIDVIPDEAEGARALLAWAQPGDLLVLPVLGVKAREEILAILAGA</sequence>
<comment type="caution">
    <text evidence="3">The sequence shown here is derived from an EMBL/GenBank/DDBJ whole genome shotgun (WGS) entry which is preliminary data.</text>
</comment>
<name>A0AAW9R5Y4_9GAMM</name>
<dbReference type="PANTHER" id="PTHR23135:SF18">
    <property type="entry name" value="CYANOPHYCIN SYNTHETASE"/>
    <property type="match status" value="1"/>
</dbReference>
<evidence type="ECO:0000313" key="3">
    <source>
        <dbReference type="EMBL" id="MEJ1249581.1"/>
    </source>
</evidence>
<dbReference type="InterPro" id="IPR036615">
    <property type="entry name" value="Mur_ligase_C_dom_sf"/>
</dbReference>